<proteinExistence type="predicted"/>
<dbReference type="AlphaFoldDB" id="A0AAD5TLJ6"/>
<evidence type="ECO:0000313" key="1">
    <source>
        <dbReference type="EMBL" id="KAJ3180281.1"/>
    </source>
</evidence>
<dbReference type="EMBL" id="JADGJQ010000017">
    <property type="protein sequence ID" value="KAJ3180281.1"/>
    <property type="molecule type" value="Genomic_DNA"/>
</dbReference>
<accession>A0AAD5TLJ6</accession>
<keyword evidence="2" id="KW-1185">Reference proteome</keyword>
<reference evidence="1" key="1">
    <citation type="submission" date="2020-05" db="EMBL/GenBank/DDBJ databases">
        <title>Phylogenomic resolution of chytrid fungi.</title>
        <authorList>
            <person name="Stajich J.E."/>
            <person name="Amses K."/>
            <person name="Simmons R."/>
            <person name="Seto K."/>
            <person name="Myers J."/>
            <person name="Bonds A."/>
            <person name="Quandt C.A."/>
            <person name="Barry K."/>
            <person name="Liu P."/>
            <person name="Grigoriev I."/>
            <person name="Longcore J.E."/>
            <person name="James T.Y."/>
        </authorList>
    </citation>
    <scope>NUCLEOTIDE SEQUENCE</scope>
    <source>
        <strain evidence="1">JEL0379</strain>
    </source>
</reference>
<gene>
    <name evidence="1" type="ORF">HDU87_002160</name>
</gene>
<protein>
    <submittedName>
        <fullName evidence="1">Uncharacterized protein</fullName>
    </submittedName>
</protein>
<dbReference type="Proteomes" id="UP001212152">
    <property type="component" value="Unassembled WGS sequence"/>
</dbReference>
<comment type="caution">
    <text evidence="1">The sequence shown here is derived from an EMBL/GenBank/DDBJ whole genome shotgun (WGS) entry which is preliminary data.</text>
</comment>
<name>A0AAD5TLJ6_9FUNG</name>
<evidence type="ECO:0000313" key="2">
    <source>
        <dbReference type="Proteomes" id="UP001212152"/>
    </source>
</evidence>
<sequence>MATVTACHVEHKASSTNAMEADKKFLGMRLIKDAVAFLAPSFTTCADKRHDFSNTVKGSGRSDLVVSVNGGKFRNCATLWPNTIEHAKLHIFLASDKLVKCQVLTPTCRSNGIFWTLTEGPSFDLHAARGGNCMLLEALHMHEYQRYSPRGKKFADGVGMAYPDAFQTLLMEASSAESEEDVAKHFWPRMRMRVGRNTCNIFAPRSRRVTRVETRQSPTTSVTRHTLGDSVKLLESSVLALRHMLASYKDAQWSTMKLLSVLSLQFIHGKMTLMRTRVAQTTEGYQWEVVELQSAEVRRVWTDIKKSMRIAEIIATVFLTQKEQRTILNQAEGELCGFSGGDAETVREVLEALE</sequence>
<organism evidence="1 2">
    <name type="scientific">Geranomyces variabilis</name>
    <dbReference type="NCBI Taxonomy" id="109894"/>
    <lineage>
        <taxon>Eukaryota</taxon>
        <taxon>Fungi</taxon>
        <taxon>Fungi incertae sedis</taxon>
        <taxon>Chytridiomycota</taxon>
        <taxon>Chytridiomycota incertae sedis</taxon>
        <taxon>Chytridiomycetes</taxon>
        <taxon>Spizellomycetales</taxon>
        <taxon>Powellomycetaceae</taxon>
        <taxon>Geranomyces</taxon>
    </lineage>
</organism>